<keyword evidence="1" id="KW-0472">Membrane</keyword>
<proteinExistence type="predicted"/>
<feature type="transmembrane region" description="Helical" evidence="1">
    <location>
        <begin position="282"/>
        <end position="298"/>
    </location>
</feature>
<reference evidence="2 3" key="1">
    <citation type="submission" date="2014-06" db="EMBL/GenBank/DDBJ databases">
        <authorList>
            <person name="Urmite Genomes Urmite Genomes"/>
        </authorList>
    </citation>
    <scope>NUCLEOTIDE SEQUENCE [LARGE SCALE GENOMIC DNA]</scope>
</reference>
<accession>A0A078L4K8</accession>
<feature type="transmembrane region" description="Helical" evidence="1">
    <location>
        <begin position="56"/>
        <end position="75"/>
    </location>
</feature>
<feature type="transmembrane region" description="Helical" evidence="1">
    <location>
        <begin position="110"/>
        <end position="128"/>
    </location>
</feature>
<dbReference type="AlphaFoldDB" id="A0A078L4K8"/>
<gene>
    <name evidence="2" type="ORF">BN59_03319</name>
</gene>
<feature type="transmembrane region" description="Helical" evidence="1">
    <location>
        <begin position="87"/>
        <end position="104"/>
    </location>
</feature>
<keyword evidence="1" id="KW-1133">Transmembrane helix</keyword>
<dbReference type="RefSeq" id="WP_044012165.1">
    <property type="nucleotide sequence ID" value="NZ_CCVW01000004.1"/>
</dbReference>
<keyword evidence="3" id="KW-1185">Reference proteome</keyword>
<name>A0A078L4K8_9GAMM</name>
<evidence type="ECO:0000256" key="1">
    <source>
        <dbReference type="SAM" id="Phobius"/>
    </source>
</evidence>
<dbReference type="Proteomes" id="UP000044071">
    <property type="component" value="Unassembled WGS sequence"/>
</dbReference>
<keyword evidence="1" id="KW-0812">Transmembrane</keyword>
<organism evidence="2 3">
    <name type="scientific">Legionella massiliensis</name>
    <dbReference type="NCBI Taxonomy" id="1034943"/>
    <lineage>
        <taxon>Bacteria</taxon>
        <taxon>Pseudomonadati</taxon>
        <taxon>Pseudomonadota</taxon>
        <taxon>Gammaproteobacteria</taxon>
        <taxon>Legionellales</taxon>
        <taxon>Legionellaceae</taxon>
        <taxon>Legionella</taxon>
    </lineage>
</organism>
<dbReference type="STRING" id="1034943.BN59_03319"/>
<dbReference type="OrthoDB" id="5662775at2"/>
<protein>
    <recommendedName>
        <fullName evidence="4">Glycosyltransferase RgtA/B/C/D-like domain-containing protein</fullName>
    </recommendedName>
</protein>
<feature type="transmembrane region" description="Helical" evidence="1">
    <location>
        <begin position="390"/>
        <end position="411"/>
    </location>
</feature>
<evidence type="ECO:0008006" key="4">
    <source>
        <dbReference type="Google" id="ProtNLM"/>
    </source>
</evidence>
<feature type="transmembrane region" description="Helical" evidence="1">
    <location>
        <begin position="135"/>
        <end position="151"/>
    </location>
</feature>
<evidence type="ECO:0000313" key="2">
    <source>
        <dbReference type="EMBL" id="CDZ79004.1"/>
    </source>
</evidence>
<feature type="transmembrane region" description="Helical" evidence="1">
    <location>
        <begin position="346"/>
        <end position="378"/>
    </location>
</feature>
<feature type="transmembrane region" description="Helical" evidence="1">
    <location>
        <begin position="304"/>
        <end position="325"/>
    </location>
</feature>
<feature type="transmembrane region" description="Helical" evidence="1">
    <location>
        <begin position="9"/>
        <end position="30"/>
    </location>
</feature>
<sequence length="617" mass="70886">MPSVLSQRFFLILSLICLTYLGIECCYIPYASFSLDDFWLAHHNSKYLQGLPYRDFLPYKTVLGYYVFLPPFILAQGNLTTLIVVKLWVTLINVFFIAFLAIWLKRFFSAPAILTALVLTIFTPVFLFSSVDIRVDLLAFWLCLVSVLFLFEEKYILAGISIGLGFLICQKVAWYIIATNLGLIIQGLIEDRSWKKAKAIFIFNLSAFIMLSGYILFWTSVSSFSTVIQSIFYEPLLIAEVKRYLASRNGYWSLNINNNPGYALLWPLALYGILILPLKNRIFLLTYTLTILLFILGCKQPFPYFLVVASPLLLLLYSAFFSAAYRENSFYLCIKKHKKTTLIFSLLYLVFLLFLSYQFALESIYLFAALIPLLLYAIVLNDNAEPLSHYIFITLLILGLIFPVITFIHLLPGINGHYQKATIHMMERLLKDGGTYIAGVPLLLNIEQPIPGLAHLTGPSLDYLYNPSKTAYPTITLSSLDFSPDTVEQIIQDINKAPIKFYVDNDRFHYLPPAVHHYLESQYQHLWGSIFFYAPRVSKGQQRIELKFAGSYLVEAPQDAQIYLDNEKLNPGSIIHLNQKRYHSEANADYRLALRPSSFKAQRNPLFKTNHWQKVLR</sequence>
<feature type="transmembrane region" description="Helical" evidence="1">
    <location>
        <begin position="157"/>
        <end position="178"/>
    </location>
</feature>
<dbReference type="EMBL" id="CCSB01000004">
    <property type="protein sequence ID" value="CDZ79004.1"/>
    <property type="molecule type" value="Genomic_DNA"/>
</dbReference>
<feature type="transmembrane region" description="Helical" evidence="1">
    <location>
        <begin position="199"/>
        <end position="217"/>
    </location>
</feature>
<evidence type="ECO:0000313" key="3">
    <source>
        <dbReference type="Proteomes" id="UP000044071"/>
    </source>
</evidence>